<dbReference type="InterPro" id="IPR056179">
    <property type="entry name" value="DHQS_C"/>
</dbReference>
<evidence type="ECO:0000313" key="10">
    <source>
        <dbReference type="Proteomes" id="UP001515480"/>
    </source>
</evidence>
<evidence type="ECO:0000256" key="2">
    <source>
        <dbReference type="ARBA" id="ARBA00022723"/>
    </source>
</evidence>
<dbReference type="Proteomes" id="UP001515480">
    <property type="component" value="Unassembled WGS sequence"/>
</dbReference>
<feature type="domain" description="3-dehydroquinate synthase N-terminal" evidence="7">
    <location>
        <begin position="269"/>
        <end position="379"/>
    </location>
</feature>
<name>A0AB34IXY0_PRYPA</name>
<dbReference type="InterPro" id="IPR035872">
    <property type="entry name" value="EEVS-like"/>
</dbReference>
<dbReference type="InterPro" id="IPR050071">
    <property type="entry name" value="Dehydroquinate_synthase"/>
</dbReference>
<dbReference type="GO" id="GO:0017000">
    <property type="term" value="P:antibiotic biosynthetic process"/>
    <property type="evidence" value="ECO:0007669"/>
    <property type="project" value="InterPro"/>
</dbReference>
<dbReference type="PANTHER" id="PTHR43622:SF3">
    <property type="entry name" value="2-EPI-5-EPI-VALIOLONE SYNTHASE"/>
    <property type="match status" value="1"/>
</dbReference>
<proteinExistence type="predicted"/>
<evidence type="ECO:0008006" key="11">
    <source>
        <dbReference type="Google" id="ProtNLM"/>
    </source>
</evidence>
<gene>
    <name evidence="9" type="ORF">AB1Y20_007421</name>
</gene>
<protein>
    <recommendedName>
        <fullName evidence="11">3-dehydroquinate synthase domain-containing protein</fullName>
    </recommendedName>
</protein>
<dbReference type="PANTHER" id="PTHR43622">
    <property type="entry name" value="3-DEHYDROQUINATE SYNTHASE"/>
    <property type="match status" value="1"/>
</dbReference>
<dbReference type="Pfam" id="PF01761">
    <property type="entry name" value="DHQ_synthase"/>
    <property type="match status" value="1"/>
</dbReference>
<dbReference type="InterPro" id="IPR030960">
    <property type="entry name" value="DHQS/DOIS_N"/>
</dbReference>
<evidence type="ECO:0000256" key="6">
    <source>
        <dbReference type="SAM" id="SignalP"/>
    </source>
</evidence>
<sequence length="584" mass="64594">MHRLRRLLLLSLFAPSAGGWIAAAAAPPASAPRLACVSPVAWARRARAASMVAHDLAPHSDSDVRLHGTASLERVVDGLHHMKSDKRRVDELVDLFQYSGVVECDGHRFAGQGAVKRILTALLCDLCVDDVRVEHRAAGAAAITVRLLDASSGTRRELQLLPSFKDGLIEQMDVRETSAPTLQPLIDSYFSGREVSGDGPKWETFDGRVHQRIWAHDGLFEVGNPFIKETMDLSTGRLISIVDRTVWDLYGEKLQLWADSVDLKLDVVIAPGNEDQKTMDTFIFLLDELARVDPLRRSEPVLAIGGGVLTDTTGFACACWRRGIPWCRLPTTLLGIVDASVGIKVAINYKRKNGVGHFFSPLHTFIDKSFLGTLSLADVRSGVGEIMKAALIHDRRLYDLMNEHGEELVESRFQGSEAADEVIKLSIEAMLECIGPDLWEEALLRPMDFGHSFSRTLEADERFFLRHGEAVAIDCIMSSLIAEQQGLLPTEQADELLQLYARLQLPCSIKGITAETYKKARDEITVHRDGLLRAPLPAGIGKCAYVDSMSDEQIERAFARLELFMQDNPQVSWDPSKSFVSTSA</sequence>
<dbReference type="AlphaFoldDB" id="A0AB34IXY0"/>
<dbReference type="Gene3D" id="3.40.50.1970">
    <property type="match status" value="1"/>
</dbReference>
<evidence type="ECO:0000256" key="3">
    <source>
        <dbReference type="ARBA" id="ARBA00022741"/>
    </source>
</evidence>
<evidence type="ECO:0000259" key="7">
    <source>
        <dbReference type="Pfam" id="PF01761"/>
    </source>
</evidence>
<dbReference type="GO" id="GO:0046872">
    <property type="term" value="F:metal ion binding"/>
    <property type="evidence" value="ECO:0007669"/>
    <property type="project" value="UniProtKB-KW"/>
</dbReference>
<reference evidence="9 10" key="1">
    <citation type="journal article" date="2024" name="Science">
        <title>Giant polyketide synthase enzymes in the biosynthesis of giant marine polyether toxins.</title>
        <authorList>
            <person name="Fallon T.R."/>
            <person name="Shende V.V."/>
            <person name="Wierzbicki I.H."/>
            <person name="Pendleton A.L."/>
            <person name="Watervoot N.F."/>
            <person name="Auber R.P."/>
            <person name="Gonzalez D.J."/>
            <person name="Wisecaver J.H."/>
            <person name="Moore B.S."/>
        </authorList>
    </citation>
    <scope>NUCLEOTIDE SEQUENCE [LARGE SCALE GENOMIC DNA]</scope>
    <source>
        <strain evidence="9 10">12B1</strain>
    </source>
</reference>
<comment type="cofactor">
    <cofactor evidence="1">
        <name>NAD(+)</name>
        <dbReference type="ChEBI" id="CHEBI:57540"/>
    </cofactor>
</comment>
<dbReference type="Pfam" id="PF24621">
    <property type="entry name" value="DHQS_C"/>
    <property type="match status" value="1"/>
</dbReference>
<feature type="domain" description="3-dehydroquinate synthase C-terminal" evidence="8">
    <location>
        <begin position="382"/>
        <end position="518"/>
    </location>
</feature>
<organism evidence="9 10">
    <name type="scientific">Prymnesium parvum</name>
    <name type="common">Toxic golden alga</name>
    <dbReference type="NCBI Taxonomy" id="97485"/>
    <lineage>
        <taxon>Eukaryota</taxon>
        <taxon>Haptista</taxon>
        <taxon>Haptophyta</taxon>
        <taxon>Prymnesiophyceae</taxon>
        <taxon>Prymnesiales</taxon>
        <taxon>Prymnesiaceae</taxon>
        <taxon>Prymnesium</taxon>
    </lineage>
</organism>
<keyword evidence="10" id="KW-1185">Reference proteome</keyword>
<feature type="signal peptide" evidence="6">
    <location>
        <begin position="1"/>
        <end position="19"/>
    </location>
</feature>
<keyword evidence="2" id="KW-0479">Metal-binding</keyword>
<dbReference type="CDD" id="cd08199">
    <property type="entry name" value="EEVS"/>
    <property type="match status" value="1"/>
</dbReference>
<comment type="caution">
    <text evidence="9">The sequence shown here is derived from an EMBL/GenBank/DDBJ whole genome shotgun (WGS) entry which is preliminary data.</text>
</comment>
<dbReference type="EMBL" id="JBGBPQ010000017">
    <property type="protein sequence ID" value="KAL1507813.1"/>
    <property type="molecule type" value="Genomic_DNA"/>
</dbReference>
<dbReference type="Gene3D" id="1.20.1090.10">
    <property type="entry name" value="Dehydroquinate synthase-like - alpha domain"/>
    <property type="match status" value="1"/>
</dbReference>
<evidence type="ECO:0000256" key="1">
    <source>
        <dbReference type="ARBA" id="ARBA00001911"/>
    </source>
</evidence>
<keyword evidence="4" id="KW-0520">NAD</keyword>
<evidence type="ECO:0000256" key="5">
    <source>
        <dbReference type="ARBA" id="ARBA00023239"/>
    </source>
</evidence>
<dbReference type="SUPFAM" id="SSF56796">
    <property type="entry name" value="Dehydroquinate synthase-like"/>
    <property type="match status" value="1"/>
</dbReference>
<keyword evidence="6" id="KW-0732">Signal</keyword>
<dbReference type="GO" id="GO:0003856">
    <property type="term" value="F:3-dehydroquinate synthase activity"/>
    <property type="evidence" value="ECO:0007669"/>
    <property type="project" value="TreeGrafter"/>
</dbReference>
<evidence type="ECO:0000259" key="8">
    <source>
        <dbReference type="Pfam" id="PF24621"/>
    </source>
</evidence>
<dbReference type="GO" id="GO:0000166">
    <property type="term" value="F:nucleotide binding"/>
    <property type="evidence" value="ECO:0007669"/>
    <property type="project" value="UniProtKB-KW"/>
</dbReference>
<keyword evidence="3" id="KW-0547">Nucleotide-binding</keyword>
<accession>A0AB34IXY0</accession>
<evidence type="ECO:0000256" key="4">
    <source>
        <dbReference type="ARBA" id="ARBA00023027"/>
    </source>
</evidence>
<keyword evidence="5" id="KW-0456">Lyase</keyword>
<feature type="chain" id="PRO_5044276631" description="3-dehydroquinate synthase domain-containing protein" evidence="6">
    <location>
        <begin position="20"/>
        <end position="584"/>
    </location>
</feature>
<evidence type="ECO:0000313" key="9">
    <source>
        <dbReference type="EMBL" id="KAL1507813.1"/>
    </source>
</evidence>